<comment type="subcellular location">
    <subcellularLocation>
        <location evidence="1">Membrane</location>
        <topology evidence="1">Multi-pass membrane protein</topology>
    </subcellularLocation>
</comment>
<dbReference type="EMBL" id="CALNXJ010000007">
    <property type="protein sequence ID" value="CAH3043929.1"/>
    <property type="molecule type" value="Genomic_DNA"/>
</dbReference>
<keyword evidence="11" id="KW-1185">Reference proteome</keyword>
<dbReference type="GO" id="GO:0051033">
    <property type="term" value="F:RNA transmembrane transporter activity"/>
    <property type="evidence" value="ECO:0007669"/>
    <property type="project" value="TreeGrafter"/>
</dbReference>
<keyword evidence="4 9" id="KW-0732">Signal</keyword>
<evidence type="ECO:0000256" key="8">
    <source>
        <dbReference type="SAM" id="Phobius"/>
    </source>
</evidence>
<keyword evidence="3 8" id="KW-0812">Transmembrane</keyword>
<feature type="transmembrane region" description="Helical" evidence="8">
    <location>
        <begin position="513"/>
        <end position="533"/>
    </location>
</feature>
<dbReference type="Proteomes" id="UP001159428">
    <property type="component" value="Unassembled WGS sequence"/>
</dbReference>
<accession>A0AAU9W002</accession>
<feature type="transmembrane region" description="Helical" evidence="8">
    <location>
        <begin position="296"/>
        <end position="318"/>
    </location>
</feature>
<evidence type="ECO:0000256" key="7">
    <source>
        <dbReference type="ARBA" id="ARBA00023180"/>
    </source>
</evidence>
<evidence type="ECO:0000313" key="11">
    <source>
        <dbReference type="Proteomes" id="UP001159428"/>
    </source>
</evidence>
<keyword evidence="7" id="KW-0325">Glycoprotein</keyword>
<dbReference type="GO" id="GO:0005886">
    <property type="term" value="C:plasma membrane"/>
    <property type="evidence" value="ECO:0007669"/>
    <property type="project" value="TreeGrafter"/>
</dbReference>
<feature type="transmembrane region" description="Helical" evidence="8">
    <location>
        <begin position="592"/>
        <end position="610"/>
    </location>
</feature>
<protein>
    <recommendedName>
        <fullName evidence="12">SID1 transmembrane family member 1</fullName>
    </recommendedName>
</protein>
<evidence type="ECO:0000256" key="6">
    <source>
        <dbReference type="ARBA" id="ARBA00023136"/>
    </source>
</evidence>
<dbReference type="InterPro" id="IPR025958">
    <property type="entry name" value="SID1_TM_fam"/>
</dbReference>
<feature type="transmembrane region" description="Helical" evidence="8">
    <location>
        <begin position="563"/>
        <end position="580"/>
    </location>
</feature>
<feature type="transmembrane region" description="Helical" evidence="8">
    <location>
        <begin position="487"/>
        <end position="507"/>
    </location>
</feature>
<dbReference type="PANTHER" id="PTHR12185">
    <property type="entry name" value="SID1 TRANSMEMBRANE FAMILY MEMEBER"/>
    <property type="match status" value="1"/>
</dbReference>
<dbReference type="Pfam" id="PF13965">
    <property type="entry name" value="SID-1_RNA_chan"/>
    <property type="match status" value="2"/>
</dbReference>
<feature type="transmembrane region" description="Helical" evidence="8">
    <location>
        <begin position="720"/>
        <end position="737"/>
    </location>
</feature>
<comment type="caution">
    <text evidence="10">The sequence shown here is derived from an EMBL/GenBank/DDBJ whole genome shotgun (WGS) entry which is preliminary data.</text>
</comment>
<evidence type="ECO:0000256" key="5">
    <source>
        <dbReference type="ARBA" id="ARBA00022989"/>
    </source>
</evidence>
<keyword evidence="6 8" id="KW-0472">Membrane</keyword>
<evidence type="ECO:0000256" key="9">
    <source>
        <dbReference type="SAM" id="SignalP"/>
    </source>
</evidence>
<evidence type="ECO:0000313" key="10">
    <source>
        <dbReference type="EMBL" id="CAH3043929.1"/>
    </source>
</evidence>
<feature type="transmembrane region" description="Helical" evidence="8">
    <location>
        <begin position="770"/>
        <end position="789"/>
    </location>
</feature>
<proteinExistence type="inferred from homology"/>
<sequence>MGFFENFSLILLVICSLEGVSTTSNQSSFQVLCDFGSSHYLTSNTVTVNGSLTSHFNNARKCHVKRHSKSAILRVTLAEFDSTSNISALYSMVLENLNVLFVGVAQSNGLQDKLQKYHFHACPQSLMQEPLSTMDLDLLFFGAPANASFKLEIELDNSVLTPGELANVSVRADGLTEVKTFDIAEDQLSRLVQITVSSDDAEMECVLVVSQSCFATQSEGLAEKSSDDEKQAIQLTFTESGRITLSQYSRPKIMTGRWYIGLRSSLTKKNSDQQKMVTVSVTQGYKYDTLGKALPAAYMCIVAILGGLAISIFAHFFLNSDFDECKVPFHLENTAAEGRARTATKGILEHVPDPIPWRTIPLKRWMEIICIAWFKQGVKTYPYLTGVLAISFMVGSAQFVIARWSNMIKEGNRDLCYYNELCYRPISVADLPSNFMLSNVPYVIHGIFLALSFSFREAITFEVNKSGHKYAVRGTYAKCFRPYDYSVAYALAWALVFEGLFSATYHLCPSRLTFQFDSAFMFIISGLVVIALYNCRVRSENLLDNDEAPSKHPSETTVQAPKYFLFFVAPLLVFNYVGSVRDTNGLPQFFEVAYWIALVIWLVVMYIWTFQKVGVPCRWKNCSSDEKCWSVEAFVKWTWIIIFPLCLLIIGFKQRDDWSQFFLFSCVAAVALAIIGLMSFDAAVSFKRHRSEGGNFRSGMQQLCSLSHIFEILWSNWHRLLFMIVNFFFWVFAMYFFKIKSTTKKTSTPSFSRSRNEECILWDFFDYHDIWHMLSSFALFMSAYLLIYVTRKVEIYYYVENMYWKSKRSANHGITGSTEKMFSLKHDGESIGKHDNLIGIMTKTPMEENIAETTFDSEYAHISYV</sequence>
<keyword evidence="5 8" id="KW-1133">Transmembrane helix</keyword>
<feature type="signal peptide" evidence="9">
    <location>
        <begin position="1"/>
        <end position="22"/>
    </location>
</feature>
<evidence type="ECO:0000256" key="3">
    <source>
        <dbReference type="ARBA" id="ARBA00022692"/>
    </source>
</evidence>
<dbReference type="PANTHER" id="PTHR12185:SF14">
    <property type="entry name" value="CHOLESTEROL UPTAKE PROTEIN 1"/>
    <property type="match status" value="1"/>
</dbReference>
<evidence type="ECO:0000256" key="2">
    <source>
        <dbReference type="ARBA" id="ARBA00006618"/>
    </source>
</evidence>
<organism evidence="10 11">
    <name type="scientific">Pocillopora meandrina</name>
    <dbReference type="NCBI Taxonomy" id="46732"/>
    <lineage>
        <taxon>Eukaryota</taxon>
        <taxon>Metazoa</taxon>
        <taxon>Cnidaria</taxon>
        <taxon>Anthozoa</taxon>
        <taxon>Hexacorallia</taxon>
        <taxon>Scleractinia</taxon>
        <taxon>Astrocoeniina</taxon>
        <taxon>Pocilloporidae</taxon>
        <taxon>Pocillopora</taxon>
    </lineage>
</organism>
<evidence type="ECO:0000256" key="1">
    <source>
        <dbReference type="ARBA" id="ARBA00004141"/>
    </source>
</evidence>
<dbReference type="AlphaFoldDB" id="A0AAU9W002"/>
<name>A0AAU9W002_9CNID</name>
<comment type="similarity">
    <text evidence="2">Belongs to the SID1 family.</text>
</comment>
<feature type="transmembrane region" description="Helical" evidence="8">
    <location>
        <begin position="440"/>
        <end position="459"/>
    </location>
</feature>
<evidence type="ECO:0008006" key="12">
    <source>
        <dbReference type="Google" id="ProtNLM"/>
    </source>
</evidence>
<evidence type="ECO:0000256" key="4">
    <source>
        <dbReference type="ARBA" id="ARBA00022729"/>
    </source>
</evidence>
<feature type="chain" id="PRO_5043762467" description="SID1 transmembrane family member 1" evidence="9">
    <location>
        <begin position="23"/>
        <end position="865"/>
    </location>
</feature>
<feature type="transmembrane region" description="Helical" evidence="8">
    <location>
        <begin position="381"/>
        <end position="401"/>
    </location>
</feature>
<reference evidence="10 11" key="1">
    <citation type="submission" date="2022-05" db="EMBL/GenBank/DDBJ databases">
        <authorList>
            <consortium name="Genoscope - CEA"/>
            <person name="William W."/>
        </authorList>
    </citation>
    <scope>NUCLEOTIDE SEQUENCE [LARGE SCALE GENOMIC DNA]</scope>
</reference>
<dbReference type="GO" id="GO:0005764">
    <property type="term" value="C:lysosome"/>
    <property type="evidence" value="ECO:0007669"/>
    <property type="project" value="TreeGrafter"/>
</dbReference>
<dbReference type="GO" id="GO:0003725">
    <property type="term" value="F:double-stranded RNA binding"/>
    <property type="evidence" value="ECO:0007669"/>
    <property type="project" value="TreeGrafter"/>
</dbReference>
<feature type="transmembrane region" description="Helical" evidence="8">
    <location>
        <begin position="631"/>
        <end position="652"/>
    </location>
</feature>
<gene>
    <name evidence="10" type="ORF">PMEA_00031791</name>
</gene>
<feature type="transmembrane region" description="Helical" evidence="8">
    <location>
        <begin position="658"/>
        <end position="680"/>
    </location>
</feature>